<gene>
    <name evidence="5" type="ORF">J2I47_17145</name>
</gene>
<feature type="domain" description="HTH araC/xylS-type" evidence="4">
    <location>
        <begin position="188"/>
        <end position="286"/>
    </location>
</feature>
<dbReference type="Pfam" id="PF12833">
    <property type="entry name" value="HTH_18"/>
    <property type="match status" value="1"/>
</dbReference>
<sequence>MINVYEFLRYQPELYKQFVCKDLLFVYYDCPQVVRKVDVFTHYNILSFVIDGKKLINRPEKTWLLQPGSCYFFRIGAYNQELYLDEGWCSMNMYIPDKYLQQLIRQYNKHTKNKPLAEQPLEQVTELAVSELTRSLSQTILAHFSDDQPPAEAQLAQYFNDLFLSILDDPANQLVAAYLNTLAKCPDTSLYTVMETSFMYNLSLTEFAKFSNRSVTTFKREFKRIFNMPPAQWLLQKRLDYAEVLLTNTEKSVADIAAESGFVSNAHFSRTFSQKFGASPLHYRKRGAPLLIA</sequence>
<name>A0A939GK49_9BACT</name>
<dbReference type="PRINTS" id="PR00032">
    <property type="entry name" value="HTHARAC"/>
</dbReference>
<reference evidence="5" key="1">
    <citation type="submission" date="2021-03" db="EMBL/GenBank/DDBJ databases">
        <title>Fibrella sp. HMF5335 genome sequencing and assembly.</title>
        <authorList>
            <person name="Kang H."/>
            <person name="Kim H."/>
            <person name="Bae S."/>
            <person name="Joh K."/>
        </authorList>
    </citation>
    <scope>NUCLEOTIDE SEQUENCE</scope>
    <source>
        <strain evidence="5">HMF5335</strain>
    </source>
</reference>
<keyword evidence="1" id="KW-0805">Transcription regulation</keyword>
<evidence type="ECO:0000313" key="5">
    <source>
        <dbReference type="EMBL" id="MBO0938280.1"/>
    </source>
</evidence>
<proteinExistence type="predicted"/>
<dbReference type="RefSeq" id="WP_207365822.1">
    <property type="nucleotide sequence ID" value="NZ_JAFMYV010000009.1"/>
</dbReference>
<dbReference type="PANTHER" id="PTHR46796">
    <property type="entry name" value="HTH-TYPE TRANSCRIPTIONAL ACTIVATOR RHAS-RELATED"/>
    <property type="match status" value="1"/>
</dbReference>
<comment type="caution">
    <text evidence="5">The sequence shown here is derived from an EMBL/GenBank/DDBJ whole genome shotgun (WGS) entry which is preliminary data.</text>
</comment>
<organism evidence="5 6">
    <name type="scientific">Fibrella rubiginis</name>
    <dbReference type="NCBI Taxonomy" id="2817060"/>
    <lineage>
        <taxon>Bacteria</taxon>
        <taxon>Pseudomonadati</taxon>
        <taxon>Bacteroidota</taxon>
        <taxon>Cytophagia</taxon>
        <taxon>Cytophagales</taxon>
        <taxon>Spirosomataceae</taxon>
        <taxon>Fibrella</taxon>
    </lineage>
</organism>
<keyword evidence="2" id="KW-0238">DNA-binding</keyword>
<evidence type="ECO:0000313" key="6">
    <source>
        <dbReference type="Proteomes" id="UP000664034"/>
    </source>
</evidence>
<evidence type="ECO:0000256" key="1">
    <source>
        <dbReference type="ARBA" id="ARBA00023015"/>
    </source>
</evidence>
<protein>
    <submittedName>
        <fullName evidence="5">Helix-turn-helix transcriptional regulator</fullName>
    </submittedName>
</protein>
<dbReference type="AlphaFoldDB" id="A0A939GK49"/>
<dbReference type="GO" id="GO:0003700">
    <property type="term" value="F:DNA-binding transcription factor activity"/>
    <property type="evidence" value="ECO:0007669"/>
    <property type="project" value="InterPro"/>
</dbReference>
<dbReference type="Gene3D" id="1.10.10.60">
    <property type="entry name" value="Homeodomain-like"/>
    <property type="match status" value="2"/>
</dbReference>
<evidence type="ECO:0000256" key="3">
    <source>
        <dbReference type="ARBA" id="ARBA00023163"/>
    </source>
</evidence>
<accession>A0A939GK49</accession>
<evidence type="ECO:0000256" key="2">
    <source>
        <dbReference type="ARBA" id="ARBA00023125"/>
    </source>
</evidence>
<dbReference type="PROSITE" id="PS00041">
    <property type="entry name" value="HTH_ARAC_FAMILY_1"/>
    <property type="match status" value="1"/>
</dbReference>
<dbReference type="SMART" id="SM00342">
    <property type="entry name" value="HTH_ARAC"/>
    <property type="match status" value="1"/>
</dbReference>
<dbReference type="GO" id="GO:0043565">
    <property type="term" value="F:sequence-specific DNA binding"/>
    <property type="evidence" value="ECO:0007669"/>
    <property type="project" value="InterPro"/>
</dbReference>
<dbReference type="PROSITE" id="PS01124">
    <property type="entry name" value="HTH_ARAC_FAMILY_2"/>
    <property type="match status" value="1"/>
</dbReference>
<dbReference type="InterPro" id="IPR054015">
    <property type="entry name" value="ExsA-like_N"/>
</dbReference>
<dbReference type="SUPFAM" id="SSF46689">
    <property type="entry name" value="Homeodomain-like"/>
    <property type="match status" value="2"/>
</dbReference>
<dbReference type="EMBL" id="JAFMYV010000009">
    <property type="protein sequence ID" value="MBO0938280.1"/>
    <property type="molecule type" value="Genomic_DNA"/>
</dbReference>
<dbReference type="InterPro" id="IPR050204">
    <property type="entry name" value="AraC_XylS_family_regulators"/>
</dbReference>
<dbReference type="InterPro" id="IPR009057">
    <property type="entry name" value="Homeodomain-like_sf"/>
</dbReference>
<dbReference type="Proteomes" id="UP000664034">
    <property type="component" value="Unassembled WGS sequence"/>
</dbReference>
<evidence type="ECO:0000259" key="4">
    <source>
        <dbReference type="PROSITE" id="PS01124"/>
    </source>
</evidence>
<keyword evidence="3" id="KW-0804">Transcription</keyword>
<dbReference type="InterPro" id="IPR020449">
    <property type="entry name" value="Tscrpt_reg_AraC-type_HTH"/>
</dbReference>
<keyword evidence="6" id="KW-1185">Reference proteome</keyword>
<dbReference type="InterPro" id="IPR018062">
    <property type="entry name" value="HTH_AraC-typ_CS"/>
</dbReference>
<dbReference type="InterPro" id="IPR018060">
    <property type="entry name" value="HTH_AraC"/>
</dbReference>
<dbReference type="Pfam" id="PF22200">
    <property type="entry name" value="ExsA_N"/>
    <property type="match status" value="1"/>
</dbReference>